<dbReference type="InterPro" id="IPR013121">
    <property type="entry name" value="Fe_red_NAD-bd_6"/>
</dbReference>
<keyword evidence="4" id="KW-0560">Oxidoreductase</keyword>
<reference evidence="10" key="1">
    <citation type="journal article" date="2021" name="Sci. Rep.">
        <title>Diploid genomic architecture of Nitzschia inconspicua, an elite biomass production diatom.</title>
        <authorList>
            <person name="Oliver A."/>
            <person name="Podell S."/>
            <person name="Pinowska A."/>
            <person name="Traller J.C."/>
            <person name="Smith S.R."/>
            <person name="McClure R."/>
            <person name="Beliaev A."/>
            <person name="Bohutskyi P."/>
            <person name="Hill E.A."/>
            <person name="Rabines A."/>
            <person name="Zheng H."/>
            <person name="Allen L.Z."/>
            <person name="Kuo A."/>
            <person name="Grigoriev I.V."/>
            <person name="Allen A.E."/>
            <person name="Hazlebeck D."/>
            <person name="Allen E.E."/>
        </authorList>
    </citation>
    <scope>NUCLEOTIDE SEQUENCE</scope>
    <source>
        <strain evidence="10">Hildebrandi</strain>
    </source>
</reference>
<dbReference type="GO" id="GO:0016491">
    <property type="term" value="F:oxidoreductase activity"/>
    <property type="evidence" value="ECO:0007669"/>
    <property type="project" value="UniProtKB-KW"/>
</dbReference>
<evidence type="ECO:0000259" key="8">
    <source>
        <dbReference type="Pfam" id="PF01794"/>
    </source>
</evidence>
<feature type="compositionally biased region" description="Polar residues" evidence="6">
    <location>
        <begin position="352"/>
        <end position="366"/>
    </location>
</feature>
<dbReference type="Proteomes" id="UP000693970">
    <property type="component" value="Unassembled WGS sequence"/>
</dbReference>
<name>A0A9K3KBM5_9STRA</name>
<evidence type="ECO:0000313" key="10">
    <source>
        <dbReference type="EMBL" id="KAG7340215.1"/>
    </source>
</evidence>
<feature type="transmembrane region" description="Helical" evidence="7">
    <location>
        <begin position="130"/>
        <end position="152"/>
    </location>
</feature>
<evidence type="ECO:0000256" key="1">
    <source>
        <dbReference type="ARBA" id="ARBA00004141"/>
    </source>
</evidence>
<feature type="transmembrane region" description="Helical" evidence="7">
    <location>
        <begin position="46"/>
        <end position="67"/>
    </location>
</feature>
<reference evidence="10" key="2">
    <citation type="submission" date="2021-04" db="EMBL/GenBank/DDBJ databases">
        <authorList>
            <person name="Podell S."/>
        </authorList>
    </citation>
    <scope>NUCLEOTIDE SEQUENCE</scope>
    <source>
        <strain evidence="10">Hildebrandi</strain>
    </source>
</reference>
<evidence type="ECO:0000256" key="4">
    <source>
        <dbReference type="ARBA" id="ARBA00023002"/>
    </source>
</evidence>
<keyword evidence="5 7" id="KW-0472">Membrane</keyword>
<sequence>MSITISSVLSMDPSLWMRPNVSCDQAHKAAATSIFPISLDPEGTRIHYWSFFFLSFPTIFVFVDVVWNLPDITQLQETSRFIQVVRSLSNPLGVASCISLAYFLIPVSRGAPMKAFGGLSPIYLLVFHRWAGWFAGVYGLLHSLLHLVAVILNQEAGTSVWAAWKVAFLPPRHCWIPAFNSVKQDDRTCKRPWLFLTGLMSAVALAALCLTSFQIVRRKWYSLFYKVHVFAGPTMMMFAIFHWPTILVYFAPSFIFYLAATMPTLMHQFNSWVNGGIRVLHAKQIPDSGGCVEIAVEVDPSTSDVSTFPVSPAYTRLCVPSISGIWHPFSVVVFHHLEKRANRAIPDEESTDTMADTSASQNQEYSPRTGGFGPDINPVVCILFRPNGFFTKTLANRVLSHSMPLLLVDGLYAGAFNLPHILERHSHIVMVAGGVGIVPFIDAIRTFIGYNRSHCDNDSSHLRKLTLVWLCRDEGLVVHVLNTYLRFLWDSEGLAEEFMTNSKILIHCHLTHSSDSTQPNPELCPPLSPVTSEDDVSVANGESTQICDKRGNGIEFLSRDFLSLLSFNVIVWMTTAFVAWQYLFVMPTGTKMSRSRSVWVSIFVSVAVGVLTTKTRHYFKRSSDAYYTQLVCEEDQDAFSTLDMNQAHLLEKYFMHLPFSDSQNNGLEKFAGLSNSIESINIAIRSFQGRPDMEKELRGVLQNDENSSAGIMICGPRPMRDAVRKASNVMNEESRNGRLMVYEEISEM</sequence>
<keyword evidence="3 7" id="KW-1133">Transmembrane helix</keyword>
<gene>
    <name evidence="10" type="ORF">IV203_023758</name>
</gene>
<feature type="transmembrane region" description="Helical" evidence="7">
    <location>
        <begin position="561"/>
        <end position="584"/>
    </location>
</feature>
<feature type="transmembrane region" description="Helical" evidence="7">
    <location>
        <begin position="596"/>
        <end position="613"/>
    </location>
</feature>
<feature type="transmembrane region" description="Helical" evidence="7">
    <location>
        <begin position="88"/>
        <end position="105"/>
    </location>
</feature>
<evidence type="ECO:0000259" key="9">
    <source>
        <dbReference type="Pfam" id="PF08030"/>
    </source>
</evidence>
<dbReference type="Pfam" id="PF01794">
    <property type="entry name" value="Ferric_reduct"/>
    <property type="match status" value="1"/>
</dbReference>
<feature type="domain" description="Ferric reductase NAD binding" evidence="9">
    <location>
        <begin position="426"/>
        <end position="728"/>
    </location>
</feature>
<dbReference type="AlphaFoldDB" id="A0A9K3KBM5"/>
<dbReference type="InterPro" id="IPR013130">
    <property type="entry name" value="Fe3_Rdtase_TM_dom"/>
</dbReference>
<protein>
    <submittedName>
        <fullName evidence="10">Ferric reductase NAD binding domain containing protein</fullName>
    </submittedName>
</protein>
<evidence type="ECO:0000256" key="7">
    <source>
        <dbReference type="SAM" id="Phobius"/>
    </source>
</evidence>
<evidence type="ECO:0000313" key="11">
    <source>
        <dbReference type="Proteomes" id="UP000693970"/>
    </source>
</evidence>
<comment type="subcellular location">
    <subcellularLocation>
        <location evidence="1">Membrane</location>
        <topology evidence="1">Multi-pass membrane protein</topology>
    </subcellularLocation>
</comment>
<keyword evidence="2 7" id="KW-0812">Transmembrane</keyword>
<feature type="transmembrane region" description="Helical" evidence="7">
    <location>
        <begin position="193"/>
        <end position="216"/>
    </location>
</feature>
<keyword evidence="11" id="KW-1185">Reference proteome</keyword>
<accession>A0A9K3KBM5</accession>
<evidence type="ECO:0000256" key="3">
    <source>
        <dbReference type="ARBA" id="ARBA00022989"/>
    </source>
</evidence>
<organism evidence="10 11">
    <name type="scientific">Nitzschia inconspicua</name>
    <dbReference type="NCBI Taxonomy" id="303405"/>
    <lineage>
        <taxon>Eukaryota</taxon>
        <taxon>Sar</taxon>
        <taxon>Stramenopiles</taxon>
        <taxon>Ochrophyta</taxon>
        <taxon>Bacillariophyta</taxon>
        <taxon>Bacillariophyceae</taxon>
        <taxon>Bacillariophycidae</taxon>
        <taxon>Bacillariales</taxon>
        <taxon>Bacillariaceae</taxon>
        <taxon>Nitzschia</taxon>
    </lineage>
</organism>
<dbReference type="Pfam" id="PF08030">
    <property type="entry name" value="NAD_binding_6"/>
    <property type="match status" value="1"/>
</dbReference>
<dbReference type="PANTHER" id="PTHR11972">
    <property type="entry name" value="NADPH OXIDASE"/>
    <property type="match status" value="1"/>
</dbReference>
<feature type="domain" description="Ferric oxidoreductase" evidence="8">
    <location>
        <begin position="92"/>
        <end position="237"/>
    </location>
</feature>
<feature type="transmembrane region" description="Helical" evidence="7">
    <location>
        <begin position="236"/>
        <end position="260"/>
    </location>
</feature>
<dbReference type="OrthoDB" id="47224at2759"/>
<feature type="region of interest" description="Disordered" evidence="6">
    <location>
        <begin position="347"/>
        <end position="368"/>
    </location>
</feature>
<dbReference type="EMBL" id="JAGRRH010000027">
    <property type="protein sequence ID" value="KAG7340215.1"/>
    <property type="molecule type" value="Genomic_DNA"/>
</dbReference>
<evidence type="ECO:0000256" key="2">
    <source>
        <dbReference type="ARBA" id="ARBA00022692"/>
    </source>
</evidence>
<dbReference type="GO" id="GO:0005886">
    <property type="term" value="C:plasma membrane"/>
    <property type="evidence" value="ECO:0007669"/>
    <property type="project" value="TreeGrafter"/>
</dbReference>
<comment type="caution">
    <text evidence="10">The sequence shown here is derived from an EMBL/GenBank/DDBJ whole genome shotgun (WGS) entry which is preliminary data.</text>
</comment>
<evidence type="ECO:0000256" key="5">
    <source>
        <dbReference type="ARBA" id="ARBA00023136"/>
    </source>
</evidence>
<evidence type="ECO:0000256" key="6">
    <source>
        <dbReference type="SAM" id="MobiDB-lite"/>
    </source>
</evidence>
<dbReference type="InterPro" id="IPR050369">
    <property type="entry name" value="RBOH/FRE"/>
</dbReference>
<proteinExistence type="predicted"/>